<dbReference type="NCBIfam" id="TIGR01272">
    <property type="entry name" value="gluP"/>
    <property type="match status" value="1"/>
</dbReference>
<evidence type="ECO:0000256" key="6">
    <source>
        <dbReference type="ARBA" id="ARBA00022519"/>
    </source>
</evidence>
<comment type="subcellular location">
    <subcellularLocation>
        <location evidence="2">Cell inner membrane</location>
        <topology evidence="2">Multi-pass membrane protein</topology>
    </subcellularLocation>
</comment>
<evidence type="ECO:0000256" key="4">
    <source>
        <dbReference type="ARBA" id="ARBA00022448"/>
    </source>
</evidence>
<feature type="transmembrane region" description="Helical" evidence="11">
    <location>
        <begin position="199"/>
        <end position="216"/>
    </location>
</feature>
<evidence type="ECO:0000256" key="7">
    <source>
        <dbReference type="ARBA" id="ARBA00022597"/>
    </source>
</evidence>
<evidence type="ECO:0000256" key="5">
    <source>
        <dbReference type="ARBA" id="ARBA00022475"/>
    </source>
</evidence>
<evidence type="ECO:0000256" key="1">
    <source>
        <dbReference type="ARBA" id="ARBA00003321"/>
    </source>
</evidence>
<feature type="transmembrane region" description="Helical" evidence="11">
    <location>
        <begin position="348"/>
        <end position="369"/>
    </location>
</feature>
<name>A0ABT8F0X7_9BACT</name>
<keyword evidence="9 11" id="KW-1133">Transmembrane helix</keyword>
<feature type="transmembrane region" description="Helical" evidence="11">
    <location>
        <begin position="376"/>
        <end position="393"/>
    </location>
</feature>
<evidence type="ECO:0000256" key="11">
    <source>
        <dbReference type="SAM" id="Phobius"/>
    </source>
</evidence>
<evidence type="ECO:0000256" key="8">
    <source>
        <dbReference type="ARBA" id="ARBA00022692"/>
    </source>
</evidence>
<dbReference type="SUPFAM" id="SSF103473">
    <property type="entry name" value="MFS general substrate transporter"/>
    <property type="match status" value="2"/>
</dbReference>
<dbReference type="InterPro" id="IPR005964">
    <property type="entry name" value="Glc/Gal_transptr_bac"/>
</dbReference>
<evidence type="ECO:0000256" key="10">
    <source>
        <dbReference type="ARBA" id="ARBA00023136"/>
    </source>
</evidence>
<comment type="similarity">
    <text evidence="3">Belongs to the major facilitator superfamily. FHS transporter (TC 2.A.1.7) family.</text>
</comment>
<dbReference type="RefSeq" id="WP_320002623.1">
    <property type="nucleotide sequence ID" value="NZ_JAUHJS010000001.1"/>
</dbReference>
<feature type="transmembrane region" description="Helical" evidence="11">
    <location>
        <begin position="399"/>
        <end position="422"/>
    </location>
</feature>
<comment type="caution">
    <text evidence="12">The sequence shown here is derived from an EMBL/GenBank/DDBJ whole genome shotgun (WGS) entry which is preliminary data.</text>
</comment>
<feature type="transmembrane region" description="Helical" evidence="11">
    <location>
        <begin position="458"/>
        <end position="477"/>
    </location>
</feature>
<feature type="transmembrane region" description="Helical" evidence="11">
    <location>
        <begin position="434"/>
        <end position="452"/>
    </location>
</feature>
<dbReference type="InterPro" id="IPR011701">
    <property type="entry name" value="MFS"/>
</dbReference>
<reference evidence="12" key="1">
    <citation type="submission" date="2023-06" db="EMBL/GenBank/DDBJ databases">
        <title>Cytophagales bacterium Strain LB-30, isolated from soil.</title>
        <authorList>
            <person name="Liu B."/>
        </authorList>
    </citation>
    <scope>NUCLEOTIDE SEQUENCE</scope>
    <source>
        <strain evidence="12">LB-30</strain>
    </source>
</reference>
<dbReference type="EMBL" id="JAUHJS010000001">
    <property type="protein sequence ID" value="MDN4164097.1"/>
    <property type="molecule type" value="Genomic_DNA"/>
</dbReference>
<accession>A0ABT8F0X7</accession>
<dbReference type="InterPro" id="IPR036259">
    <property type="entry name" value="MFS_trans_sf"/>
</dbReference>
<keyword evidence="7" id="KW-0762">Sugar transport</keyword>
<gene>
    <name evidence="12" type="ORF">QWY31_01225</name>
</gene>
<organism evidence="12 13">
    <name type="scientific">Shiella aurantiaca</name>
    <dbReference type="NCBI Taxonomy" id="3058365"/>
    <lineage>
        <taxon>Bacteria</taxon>
        <taxon>Pseudomonadati</taxon>
        <taxon>Bacteroidota</taxon>
        <taxon>Cytophagia</taxon>
        <taxon>Cytophagales</taxon>
        <taxon>Shiellaceae</taxon>
        <taxon>Shiella</taxon>
    </lineage>
</organism>
<evidence type="ECO:0000256" key="3">
    <source>
        <dbReference type="ARBA" id="ARBA00009120"/>
    </source>
</evidence>
<dbReference type="Proteomes" id="UP001168552">
    <property type="component" value="Unassembled WGS sequence"/>
</dbReference>
<protein>
    <submittedName>
        <fullName evidence="12">Sugar MFS transporter</fullName>
    </submittedName>
</protein>
<feature type="transmembrane region" description="Helical" evidence="11">
    <location>
        <begin position="317"/>
        <end position="336"/>
    </location>
</feature>
<proteinExistence type="inferred from homology"/>
<feature type="transmembrane region" description="Helical" evidence="11">
    <location>
        <begin position="113"/>
        <end position="134"/>
    </location>
</feature>
<feature type="transmembrane region" description="Helical" evidence="11">
    <location>
        <begin position="20"/>
        <end position="41"/>
    </location>
</feature>
<dbReference type="Pfam" id="PF07690">
    <property type="entry name" value="MFS_1"/>
    <property type="match status" value="1"/>
</dbReference>
<keyword evidence="5" id="KW-1003">Cell membrane</keyword>
<dbReference type="PANTHER" id="PTHR43702:SF3">
    <property type="entry name" value="PROTEIN TSGA"/>
    <property type="match status" value="1"/>
</dbReference>
<dbReference type="PANTHER" id="PTHR43702">
    <property type="entry name" value="L-FUCOSE-PROTON SYMPORTER"/>
    <property type="match status" value="1"/>
</dbReference>
<feature type="transmembrane region" description="Helical" evidence="11">
    <location>
        <begin position="53"/>
        <end position="74"/>
    </location>
</feature>
<keyword evidence="4" id="KW-0813">Transport</keyword>
<comment type="function">
    <text evidence="1">Intake of glucose and galactose.</text>
</comment>
<keyword evidence="10 11" id="KW-0472">Membrane</keyword>
<feature type="transmembrane region" description="Helical" evidence="11">
    <location>
        <begin position="86"/>
        <end position="106"/>
    </location>
</feature>
<evidence type="ECO:0000256" key="9">
    <source>
        <dbReference type="ARBA" id="ARBA00022989"/>
    </source>
</evidence>
<keyword evidence="13" id="KW-1185">Reference proteome</keyword>
<dbReference type="Gene3D" id="1.20.1250.20">
    <property type="entry name" value="MFS general substrate transporter like domains"/>
    <property type="match status" value="2"/>
</dbReference>
<dbReference type="CDD" id="cd17394">
    <property type="entry name" value="MFS_FucP_like"/>
    <property type="match status" value="1"/>
</dbReference>
<dbReference type="InterPro" id="IPR050375">
    <property type="entry name" value="MFS_TsgA-like"/>
</dbReference>
<keyword evidence="6" id="KW-0997">Cell inner membrane</keyword>
<evidence type="ECO:0000313" key="12">
    <source>
        <dbReference type="EMBL" id="MDN4164097.1"/>
    </source>
</evidence>
<feature type="transmembrane region" description="Helical" evidence="11">
    <location>
        <begin position="287"/>
        <end position="305"/>
    </location>
</feature>
<evidence type="ECO:0000256" key="2">
    <source>
        <dbReference type="ARBA" id="ARBA00004429"/>
    </source>
</evidence>
<keyword evidence="8 11" id="KW-0812">Transmembrane</keyword>
<evidence type="ECO:0000313" key="13">
    <source>
        <dbReference type="Proteomes" id="UP001168552"/>
    </source>
</evidence>
<sequence length="483" mass="50931">MASAPSLNQSSLAANSAGNGNSVALSSLMTLFFMMGFITCLNDILIPYMKAIFMLNFTQANLINLCFFGAYFFMSIPSGKIVEKLGYKPGMIIGFLITALGAFLFYPAAEMRVYGLFLGALFILATGIALLQVAGNPYVAVLGKPETAPARLTLVQAFNSLGTTIAPVLGTAFILAKLPEITPATDVALIPVDAVQNPYLLIGGVLIAIALVLMAIKLPKITHGGADDTNAAEVDKGSALAYKHLVFGVIGIFTYVGAEVAIGSHIVNYLELPSVMGMSAAEAGNFVAFYWGSAMVGRFIGSVSLKSEEYSKARIAGLTAIYSFVGYALINFILVLSGKFEMMQGVHFTLIFSAITIIISYISAFALELKNPGKILAFNAFLSVVLVVVSISSSGSISMISILLIGFLNSIMFPTIFTLAVAKLGKYTDSASGFLSTAIVGGAIVPLAYGGIADVSGLKIAFILPVLCYLYIAWFGLKGHNAK</sequence>
<feature type="transmembrane region" description="Helical" evidence="11">
    <location>
        <begin position="245"/>
        <end position="267"/>
    </location>
</feature>